<dbReference type="InterPro" id="IPR050090">
    <property type="entry name" value="Tyrosine_recombinase_XerCD"/>
</dbReference>
<keyword evidence="3 5" id="KW-0238">DNA-binding</keyword>
<dbReference type="InterPro" id="IPR011010">
    <property type="entry name" value="DNA_brk_join_enz"/>
</dbReference>
<keyword evidence="9" id="KW-1185">Reference proteome</keyword>
<evidence type="ECO:0000259" key="6">
    <source>
        <dbReference type="PROSITE" id="PS51898"/>
    </source>
</evidence>
<dbReference type="InterPro" id="IPR013762">
    <property type="entry name" value="Integrase-like_cat_sf"/>
</dbReference>
<dbReference type="Pfam" id="PF14659">
    <property type="entry name" value="Phage_int_SAM_3"/>
    <property type="match status" value="1"/>
</dbReference>
<dbReference type="Proteomes" id="UP000001784">
    <property type="component" value="Chromosome"/>
</dbReference>
<feature type="domain" description="Core-binding (CB)" evidence="7">
    <location>
        <begin position="108"/>
        <end position="194"/>
    </location>
</feature>
<dbReference type="CDD" id="cd00796">
    <property type="entry name" value="INT_Rci_Hp1_C"/>
    <property type="match status" value="1"/>
</dbReference>
<evidence type="ECO:0000313" key="8">
    <source>
        <dbReference type="EMBL" id="ABK18107.1"/>
    </source>
</evidence>
<organism evidence="8 9">
    <name type="scientific">Syntrophobacter fumaroxidans (strain DSM 10017 / MPOB)</name>
    <dbReference type="NCBI Taxonomy" id="335543"/>
    <lineage>
        <taxon>Bacteria</taxon>
        <taxon>Pseudomonadati</taxon>
        <taxon>Thermodesulfobacteriota</taxon>
        <taxon>Syntrophobacteria</taxon>
        <taxon>Syntrophobacterales</taxon>
        <taxon>Syntrophobacteraceae</taxon>
        <taxon>Syntrophobacter</taxon>
    </lineage>
</organism>
<comment type="similarity">
    <text evidence="1">Belongs to the 'phage' integrase family.</text>
</comment>
<dbReference type="STRING" id="335543.Sfum_2427"/>
<evidence type="ECO:0000259" key="7">
    <source>
        <dbReference type="PROSITE" id="PS51900"/>
    </source>
</evidence>
<dbReference type="InParanoid" id="A0LL05"/>
<dbReference type="GO" id="GO:0015074">
    <property type="term" value="P:DNA integration"/>
    <property type="evidence" value="ECO:0007669"/>
    <property type="project" value="UniProtKB-KW"/>
</dbReference>
<dbReference type="Gene3D" id="1.10.150.130">
    <property type="match status" value="1"/>
</dbReference>
<protein>
    <submittedName>
        <fullName evidence="8">Phage integrase family protein</fullName>
    </submittedName>
</protein>
<keyword evidence="2" id="KW-0229">DNA integration</keyword>
<dbReference type="PROSITE" id="PS51900">
    <property type="entry name" value="CB"/>
    <property type="match status" value="1"/>
</dbReference>
<evidence type="ECO:0000256" key="3">
    <source>
        <dbReference type="ARBA" id="ARBA00023125"/>
    </source>
</evidence>
<dbReference type="AlphaFoldDB" id="A0LL05"/>
<dbReference type="HOGENOM" id="CLU_027562_17_7_7"/>
<dbReference type="PANTHER" id="PTHR30349:SF64">
    <property type="entry name" value="PROPHAGE INTEGRASE INTD-RELATED"/>
    <property type="match status" value="1"/>
</dbReference>
<dbReference type="eggNOG" id="COG0582">
    <property type="taxonomic scope" value="Bacteria"/>
</dbReference>
<keyword evidence="4" id="KW-0233">DNA recombination</keyword>
<evidence type="ECO:0000313" key="9">
    <source>
        <dbReference type="Proteomes" id="UP000001784"/>
    </source>
</evidence>
<dbReference type="RefSeq" id="WP_011699275.1">
    <property type="nucleotide sequence ID" value="NC_008554.1"/>
</dbReference>
<dbReference type="KEGG" id="sfu:Sfum_2427"/>
<dbReference type="Pfam" id="PF00589">
    <property type="entry name" value="Phage_integrase"/>
    <property type="match status" value="1"/>
</dbReference>
<dbReference type="PROSITE" id="PS51898">
    <property type="entry name" value="TYR_RECOMBINASE"/>
    <property type="match status" value="1"/>
</dbReference>
<evidence type="ECO:0000256" key="4">
    <source>
        <dbReference type="ARBA" id="ARBA00023172"/>
    </source>
</evidence>
<evidence type="ECO:0000256" key="2">
    <source>
        <dbReference type="ARBA" id="ARBA00022908"/>
    </source>
</evidence>
<dbReference type="InterPro" id="IPR010998">
    <property type="entry name" value="Integrase_recombinase_N"/>
</dbReference>
<evidence type="ECO:0000256" key="1">
    <source>
        <dbReference type="ARBA" id="ARBA00008857"/>
    </source>
</evidence>
<dbReference type="PANTHER" id="PTHR30349">
    <property type="entry name" value="PHAGE INTEGRASE-RELATED"/>
    <property type="match status" value="1"/>
</dbReference>
<dbReference type="EMBL" id="CP000478">
    <property type="protein sequence ID" value="ABK18107.1"/>
    <property type="molecule type" value="Genomic_DNA"/>
</dbReference>
<dbReference type="InterPro" id="IPR004107">
    <property type="entry name" value="Integrase_SAM-like_N"/>
</dbReference>
<dbReference type="GO" id="GO:0006310">
    <property type="term" value="P:DNA recombination"/>
    <property type="evidence" value="ECO:0007669"/>
    <property type="project" value="UniProtKB-KW"/>
</dbReference>
<reference evidence="8 9" key="1">
    <citation type="submission" date="2006-10" db="EMBL/GenBank/DDBJ databases">
        <title>Complete sequence of Syntrophobacter fumaroxidans MPOB.</title>
        <authorList>
            <consortium name="US DOE Joint Genome Institute"/>
            <person name="Copeland A."/>
            <person name="Lucas S."/>
            <person name="Lapidus A."/>
            <person name="Barry K."/>
            <person name="Detter J.C."/>
            <person name="Glavina del Rio T."/>
            <person name="Hammon N."/>
            <person name="Israni S."/>
            <person name="Pitluck S."/>
            <person name="Goltsman E.G."/>
            <person name="Martinez M."/>
            <person name="Schmutz J."/>
            <person name="Larimer F."/>
            <person name="Land M."/>
            <person name="Hauser L."/>
            <person name="Kyrpides N."/>
            <person name="Kim E."/>
            <person name="Boone D.R."/>
            <person name="Brockman F."/>
            <person name="Culley D."/>
            <person name="Ferry J."/>
            <person name="Gunsalus R."/>
            <person name="McInerney M.J."/>
            <person name="Morrison M."/>
            <person name="Plugge C."/>
            <person name="Rohlin L."/>
            <person name="Scholten J."/>
            <person name="Sieber J."/>
            <person name="Stams A.J.M."/>
            <person name="Worm P."/>
            <person name="Henstra A.M."/>
            <person name="Richardson P."/>
        </authorList>
    </citation>
    <scope>NUCLEOTIDE SEQUENCE [LARGE SCALE GENOMIC DNA]</scope>
    <source>
        <strain evidence="9">DSM 10017 / MPOB</strain>
    </source>
</reference>
<evidence type="ECO:0000256" key="5">
    <source>
        <dbReference type="PROSITE-ProRule" id="PRU01248"/>
    </source>
</evidence>
<proteinExistence type="inferred from homology"/>
<feature type="domain" description="Tyr recombinase" evidence="6">
    <location>
        <begin position="218"/>
        <end position="394"/>
    </location>
</feature>
<dbReference type="SUPFAM" id="SSF56349">
    <property type="entry name" value="DNA breaking-rejoining enzymes"/>
    <property type="match status" value="1"/>
</dbReference>
<name>A0LL05_SYNFM</name>
<dbReference type="Gene3D" id="1.10.443.10">
    <property type="entry name" value="Intergrase catalytic core"/>
    <property type="match status" value="1"/>
</dbReference>
<dbReference type="InterPro" id="IPR044068">
    <property type="entry name" value="CB"/>
</dbReference>
<accession>A0LL05</accession>
<gene>
    <name evidence="8" type="ordered locus">Sfum_2427</name>
</gene>
<dbReference type="GO" id="GO:0003677">
    <property type="term" value="F:DNA binding"/>
    <property type="evidence" value="ECO:0007669"/>
    <property type="project" value="UniProtKB-UniRule"/>
</dbReference>
<dbReference type="InterPro" id="IPR002104">
    <property type="entry name" value="Integrase_catalytic"/>
</dbReference>
<dbReference type="OrthoDB" id="9789256at2"/>
<sequence length="414" mass="47170">MSKYIKTKHRGIRYREHPTRKYGARPDRYYFVRLKLDGKDVEEALGWESEWKLKRDRDISLEEHAVSRLIELKRNRREGTGPTTLREQRAEAKAKRKAEQAALKAKAQAEKTLSEYWTETYFPTAQRSKKESSWSKEKQHFTRWIAPLLGKMPLKSIGLKQWDELVKVLSTAGLSQRTKEYITGTLRRILKHAYDRRMVSDPPPTGKRIGVAGPGNNRRLRVVSHKEEAAILAELARRDVHAWRITRFAFLTGCRASEAFNLTWGSIDHARGCIVFADTKNRDSRTIPITEPLTELLDTMTAGPANAPVFVKEDGSVYQQAPYPFQSVVDDLGLNEGRGKRDRLVFHSIRHSVATRLAQRLGPRDLMDVMGWRTVQMAMRYVHGNEAAKAKALAMLGTAPEEGKVLPFQAPGNA</sequence>